<evidence type="ECO:0000313" key="2">
    <source>
        <dbReference type="EMBL" id="EXC31043.1"/>
    </source>
</evidence>
<dbReference type="EMBL" id="KE346220">
    <property type="protein sequence ID" value="EXC31043.1"/>
    <property type="molecule type" value="Genomic_DNA"/>
</dbReference>
<evidence type="ECO:0000256" key="1">
    <source>
        <dbReference type="SAM" id="MobiDB-lite"/>
    </source>
</evidence>
<dbReference type="AlphaFoldDB" id="W9SG95"/>
<sequence>MHPSQTRQKWRPSSSSRDCGTRPLWKVKRGKWLFGGGGRIKFSMRHVIDGDQYLAVAVAGPTRMYSALW</sequence>
<feature type="region of interest" description="Disordered" evidence="1">
    <location>
        <begin position="1"/>
        <end position="21"/>
    </location>
</feature>
<dbReference type="Proteomes" id="UP000030645">
    <property type="component" value="Unassembled WGS sequence"/>
</dbReference>
<reference evidence="3" key="1">
    <citation type="submission" date="2013-01" db="EMBL/GenBank/DDBJ databases">
        <title>Draft Genome Sequence of a Mulberry Tree, Morus notabilis C.K. Schneid.</title>
        <authorList>
            <person name="He N."/>
            <person name="Zhao S."/>
        </authorList>
    </citation>
    <scope>NUCLEOTIDE SEQUENCE</scope>
</reference>
<organism evidence="2 3">
    <name type="scientific">Morus notabilis</name>
    <dbReference type="NCBI Taxonomy" id="981085"/>
    <lineage>
        <taxon>Eukaryota</taxon>
        <taxon>Viridiplantae</taxon>
        <taxon>Streptophyta</taxon>
        <taxon>Embryophyta</taxon>
        <taxon>Tracheophyta</taxon>
        <taxon>Spermatophyta</taxon>
        <taxon>Magnoliopsida</taxon>
        <taxon>eudicotyledons</taxon>
        <taxon>Gunneridae</taxon>
        <taxon>Pentapetalae</taxon>
        <taxon>rosids</taxon>
        <taxon>fabids</taxon>
        <taxon>Rosales</taxon>
        <taxon>Moraceae</taxon>
        <taxon>Moreae</taxon>
        <taxon>Morus</taxon>
    </lineage>
</organism>
<proteinExistence type="predicted"/>
<keyword evidence="3" id="KW-1185">Reference proteome</keyword>
<gene>
    <name evidence="2" type="ORF">L484_021345</name>
</gene>
<accession>W9SG95</accession>
<protein>
    <submittedName>
        <fullName evidence="2">Uncharacterized protein</fullName>
    </submittedName>
</protein>
<name>W9SG95_9ROSA</name>
<feature type="compositionally biased region" description="Polar residues" evidence="1">
    <location>
        <begin position="1"/>
        <end position="18"/>
    </location>
</feature>
<evidence type="ECO:0000313" key="3">
    <source>
        <dbReference type="Proteomes" id="UP000030645"/>
    </source>
</evidence>